<organism evidence="3 4">
    <name type="scientific">Sciurus vulgaris</name>
    <name type="common">Eurasian red squirrel</name>
    <dbReference type="NCBI Taxonomy" id="55149"/>
    <lineage>
        <taxon>Eukaryota</taxon>
        <taxon>Metazoa</taxon>
        <taxon>Chordata</taxon>
        <taxon>Craniata</taxon>
        <taxon>Vertebrata</taxon>
        <taxon>Euteleostomi</taxon>
        <taxon>Mammalia</taxon>
        <taxon>Eutheria</taxon>
        <taxon>Euarchontoglires</taxon>
        <taxon>Glires</taxon>
        <taxon>Rodentia</taxon>
        <taxon>Sciuromorpha</taxon>
        <taxon>Sciuridae</taxon>
        <taxon>Sciurinae</taxon>
        <taxon>Sciurini</taxon>
        <taxon>Sciurus</taxon>
    </lineage>
</organism>
<dbReference type="AlphaFoldDB" id="A0A8D2B1U2"/>
<dbReference type="GO" id="GO:0008333">
    <property type="term" value="P:endosome to lysosome transport"/>
    <property type="evidence" value="ECO:0007669"/>
    <property type="project" value="TreeGrafter"/>
</dbReference>
<dbReference type="PANTHER" id="PTHR21705:SF4">
    <property type="entry name" value="FHF COMPLEX SUBUNIT HOOK-INTERACTING PROTEIN 1B"/>
    <property type="match status" value="1"/>
</dbReference>
<dbReference type="Proteomes" id="UP000694564">
    <property type="component" value="Chromosome 11"/>
</dbReference>
<evidence type="ECO:0000313" key="3">
    <source>
        <dbReference type="Ensembl" id="ENSSVLP00005009678.1"/>
    </source>
</evidence>
<feature type="region of interest" description="Disordered" evidence="2">
    <location>
        <begin position="573"/>
        <end position="633"/>
    </location>
</feature>
<sequence>MERMNWLSRLASRGPGHRVPQGASLQTPVMADPETCLMVFKNHWSQVVRILERQGPRAAPGGSDDLSAVRNHTYQMLTLLAEDRAVPSAPTVPGPLLEFALHEDLLTRVLTWQLQWDELGDGVEERRAEQLKLFEMLVSEARQPLLRHGPVREALLTLLDACGRPVPSSPALDEGLVLLLSQLCVCVAREPSLLEFFLQPPPEPGAAPRLLLFSRLVPFVHREGTLGQQARDALLLLMALSAGSPTVGRYIADHSYFCPVLATGLSALYSSLPRKIEVPGDDWHCLRREDWLGVPALALFMSSLEFCNAVIQVAHPLVQKQLVDYIHNGFLVPVMGPALHKTSVEEMIASTAYLELFLRSISEPALLRTFLRFLLLHRHDTHTILDTLVARIGSNSRLCMVSLSLFRTLLNLSCEDVLLQLVLRYLVPCNHVMLSQKPAVRDVDLYGRAADKFLSLIPRCCRHHAPSPPHPEHASWARGPGSPSVDSSSVVTVPRPSTPSRLALFLRQQSLGGSESPGPAPRSPGLATSPASSPGRRPSPAEEPGELEDNYLEYLREARRGVDRCVRACRTWSAPYDGERPPPEPNPLGSRTKKRSLLPEEDRDNVGEGEEEELGSRGLPGGLGEGPGHLPPPQLNGVPGPWPEGAKKVRLVPRLVPQEGAGELLEGTCEGIAGLESFGQELQELEVALSNGGAGSESPLEPPLPLEEEEAYESFTSPPEPPGPFLSSPLRTLNQLPSQPFTGKLLSLGLPLCVLFACSQHVCADFWDFLAMSFLYTCLPHPFCLGPFQIHIMSDLCSCICLVFHACAGLSIDLCLSLVCLSYVHVPSLPLVWLFSGVCN</sequence>
<feature type="region of interest" description="Disordered" evidence="2">
    <location>
        <begin position="467"/>
        <end position="496"/>
    </location>
</feature>
<evidence type="ECO:0000256" key="2">
    <source>
        <dbReference type="SAM" id="MobiDB-lite"/>
    </source>
</evidence>
<dbReference type="OrthoDB" id="6287422at2759"/>
<feature type="region of interest" description="Disordered" evidence="2">
    <location>
        <begin position="511"/>
        <end position="547"/>
    </location>
</feature>
<dbReference type="PANTHER" id="PTHR21705">
    <property type="entry name" value="RAI16 PROTEIN-RELATED"/>
    <property type="match status" value="1"/>
</dbReference>
<proteinExistence type="predicted"/>
<accession>A0A8D2B1U2</accession>
<dbReference type="GO" id="GO:0007032">
    <property type="term" value="P:endosome organization"/>
    <property type="evidence" value="ECO:0007669"/>
    <property type="project" value="TreeGrafter"/>
</dbReference>
<dbReference type="GO" id="GO:0070695">
    <property type="term" value="C:FHF complex"/>
    <property type="evidence" value="ECO:0007669"/>
    <property type="project" value="TreeGrafter"/>
</dbReference>
<name>A0A8D2B1U2_SCIVU</name>
<feature type="compositionally biased region" description="Low complexity" evidence="2">
    <location>
        <begin position="529"/>
        <end position="538"/>
    </location>
</feature>
<feature type="region of interest" description="Disordered" evidence="2">
    <location>
        <begin position="690"/>
        <end position="728"/>
    </location>
</feature>
<evidence type="ECO:0000256" key="1">
    <source>
        <dbReference type="ARBA" id="ARBA00041288"/>
    </source>
</evidence>
<protein>
    <recommendedName>
        <fullName evidence="1">FTS- and Hook-interacting protein</fullName>
    </recommendedName>
</protein>
<feature type="compositionally biased region" description="Gly residues" evidence="2">
    <location>
        <begin position="618"/>
        <end position="627"/>
    </location>
</feature>
<dbReference type="InterPro" id="IPR019384">
    <property type="entry name" value="FHIP"/>
</dbReference>
<dbReference type="Ensembl" id="ENSSVLT00005010716.1">
    <property type="protein sequence ID" value="ENSSVLP00005009678.1"/>
    <property type="gene ID" value="ENSSVLG00005007692.1"/>
</dbReference>
<reference evidence="3" key="2">
    <citation type="submission" date="2025-09" db="UniProtKB">
        <authorList>
            <consortium name="Ensembl"/>
        </authorList>
    </citation>
    <scope>IDENTIFICATION</scope>
</reference>
<gene>
    <name evidence="3" type="primary">FHIP1B</name>
</gene>
<dbReference type="GO" id="GO:0045022">
    <property type="term" value="P:early endosome to late endosome transport"/>
    <property type="evidence" value="ECO:0007669"/>
    <property type="project" value="TreeGrafter"/>
</dbReference>
<dbReference type="GeneTree" id="ENSGT00950000182936"/>
<evidence type="ECO:0000313" key="4">
    <source>
        <dbReference type="Proteomes" id="UP000694564"/>
    </source>
</evidence>
<dbReference type="Pfam" id="PF10257">
    <property type="entry name" value="RAI16-like"/>
    <property type="match status" value="1"/>
</dbReference>
<dbReference type="GO" id="GO:0007040">
    <property type="term" value="P:lysosome organization"/>
    <property type="evidence" value="ECO:0007669"/>
    <property type="project" value="TreeGrafter"/>
</dbReference>
<feature type="compositionally biased region" description="Low complexity" evidence="2">
    <location>
        <begin position="482"/>
        <end position="496"/>
    </location>
</feature>
<keyword evidence="4" id="KW-1185">Reference proteome</keyword>
<feature type="compositionally biased region" description="Basic and acidic residues" evidence="2">
    <location>
        <begin position="597"/>
        <end position="606"/>
    </location>
</feature>
<reference evidence="3" key="1">
    <citation type="submission" date="2025-08" db="UniProtKB">
        <authorList>
            <consortium name="Ensembl"/>
        </authorList>
    </citation>
    <scope>IDENTIFICATION</scope>
</reference>